<name>A0A7Y0HZN1_9BIFI</name>
<sequence length="153" mass="16601">MGCWHNIRMLVAILIWLAVLIGAILFVLRLARGESHDGTFSERLYERSNPRQEPPRVRRVGGTMPSFTPQSTEGRPKRPHHADGDIPEVEQTMENPVYVINGTVVEVRSLRTPQSGAPQQRAGETRRPDGAAASGTPAPGAAASASSPSGDRR</sequence>
<dbReference type="Proteomes" id="UP000588277">
    <property type="component" value="Unassembled WGS sequence"/>
</dbReference>
<feature type="region of interest" description="Disordered" evidence="1">
    <location>
        <begin position="42"/>
        <end position="97"/>
    </location>
</feature>
<organism evidence="2 3">
    <name type="scientific">Bifidobacterium moraviense</name>
    <dbReference type="NCBI Taxonomy" id="2675323"/>
    <lineage>
        <taxon>Bacteria</taxon>
        <taxon>Bacillati</taxon>
        <taxon>Actinomycetota</taxon>
        <taxon>Actinomycetes</taxon>
        <taxon>Bifidobacteriales</taxon>
        <taxon>Bifidobacteriaceae</taxon>
        <taxon>Bifidobacterium</taxon>
    </lineage>
</organism>
<protein>
    <submittedName>
        <fullName evidence="2">Uncharacterized protein</fullName>
    </submittedName>
</protein>
<accession>A0A7Y0HZN1</accession>
<feature type="compositionally biased region" description="Low complexity" evidence="1">
    <location>
        <begin position="130"/>
        <end position="153"/>
    </location>
</feature>
<proteinExistence type="predicted"/>
<dbReference type="EMBL" id="JAAIIH010000007">
    <property type="protein sequence ID" value="NMN00548.1"/>
    <property type="molecule type" value="Genomic_DNA"/>
</dbReference>
<feature type="compositionally biased region" description="Basic and acidic residues" evidence="1">
    <location>
        <begin position="42"/>
        <end position="56"/>
    </location>
</feature>
<dbReference type="AlphaFoldDB" id="A0A7Y0HZN1"/>
<gene>
    <name evidence="2" type="ORF">G1C96_1127</name>
</gene>
<keyword evidence="3" id="KW-1185">Reference proteome</keyword>
<evidence type="ECO:0000313" key="3">
    <source>
        <dbReference type="Proteomes" id="UP000588277"/>
    </source>
</evidence>
<comment type="caution">
    <text evidence="2">The sequence shown here is derived from an EMBL/GenBank/DDBJ whole genome shotgun (WGS) entry which is preliminary data.</text>
</comment>
<reference evidence="2 3" key="1">
    <citation type="submission" date="2020-02" db="EMBL/GenBank/DDBJ databases">
        <title>Characterization of phylogenetic diversity of novel bifidobacterial species isolated in Czech ZOOs.</title>
        <authorList>
            <person name="Lugli G.A."/>
            <person name="Vera N.B."/>
            <person name="Ventura M."/>
        </authorList>
    </citation>
    <scope>NUCLEOTIDE SEQUENCE [LARGE SCALE GENOMIC DNA]</scope>
    <source>
        <strain evidence="2 3">DSM 109958</strain>
    </source>
</reference>
<evidence type="ECO:0000313" key="2">
    <source>
        <dbReference type="EMBL" id="NMN00548.1"/>
    </source>
</evidence>
<evidence type="ECO:0000256" key="1">
    <source>
        <dbReference type="SAM" id="MobiDB-lite"/>
    </source>
</evidence>
<feature type="region of interest" description="Disordered" evidence="1">
    <location>
        <begin position="109"/>
        <end position="153"/>
    </location>
</feature>